<gene>
    <name evidence="1" type="ORF">RSOLAG22IIIB_05700</name>
</gene>
<dbReference type="InterPro" id="IPR032675">
    <property type="entry name" value="LRR_dom_sf"/>
</dbReference>
<dbReference type="EMBL" id="CYGV01001489">
    <property type="protein sequence ID" value="CUA74760.1"/>
    <property type="molecule type" value="Genomic_DNA"/>
</dbReference>
<accession>A0A0K6G8F5</accession>
<proteinExistence type="predicted"/>
<evidence type="ECO:0000313" key="1">
    <source>
        <dbReference type="EMBL" id="CUA74760.1"/>
    </source>
</evidence>
<keyword evidence="2" id="KW-1185">Reference proteome</keyword>
<dbReference type="AlphaFoldDB" id="A0A0K6G8F5"/>
<organism evidence="1 2">
    <name type="scientific">Rhizoctonia solani</name>
    <dbReference type="NCBI Taxonomy" id="456999"/>
    <lineage>
        <taxon>Eukaryota</taxon>
        <taxon>Fungi</taxon>
        <taxon>Dikarya</taxon>
        <taxon>Basidiomycota</taxon>
        <taxon>Agaricomycotina</taxon>
        <taxon>Agaricomycetes</taxon>
        <taxon>Cantharellales</taxon>
        <taxon>Ceratobasidiaceae</taxon>
        <taxon>Rhizoctonia</taxon>
    </lineage>
</organism>
<name>A0A0K6G8F5_9AGAM</name>
<dbReference type="Gene3D" id="3.80.10.10">
    <property type="entry name" value="Ribonuclease Inhibitor"/>
    <property type="match status" value="1"/>
</dbReference>
<sequence length="519" mass="57928">MQRNPASYVESKTVLDWTAAGASLASAALQFFELSVKLGSQCTTVDRKSSSLVTLIDESLHLLQAILDNQLTGARLALSSARNRLAYSILHLPHEIISNIFSAFVYDPRDSFQPSVIKMDDRVELIYRRLHTLLGVCTAWRKIGLSCRALWSVIPFVDSFDGRQRILATELSLQRAGIKGLHLAASLSGSPFPRLQILKGHMHRFSTINVWSNSDSYGINEILEMLLENGDSNVSKLSLRQGHPSDSVHEGESLSDSNVVLHGPSEIHLLLKSLSSAPELCDLKLISVQGVLDDGAGPIDKISFPKLKSLHLESLPFNFLEMILHVIVPGSHHLTLNPCDEINYNYPPGNVIEVEVICQLLRGIKVHKLILSVEEEGFWGTARGLRKMLKSVPTLKALALNFYDIDRDMMMALTPKTQSGRPTRYGNFPKLESLEIYGATFPMQLGDIKLGFKALLKLHNLQKMVLGGSLQGSDDQEGHLLDESYEFVTWLRSNISEFHLCLDPEYVPELLVLWELWDV</sequence>
<evidence type="ECO:0000313" key="2">
    <source>
        <dbReference type="Proteomes" id="UP000044841"/>
    </source>
</evidence>
<dbReference type="Proteomes" id="UP000044841">
    <property type="component" value="Unassembled WGS sequence"/>
</dbReference>
<reference evidence="1 2" key="1">
    <citation type="submission" date="2015-07" db="EMBL/GenBank/DDBJ databases">
        <authorList>
            <person name="Noorani M."/>
        </authorList>
    </citation>
    <scope>NUCLEOTIDE SEQUENCE [LARGE SCALE GENOMIC DNA]</scope>
    <source>
        <strain evidence="1">BBA 69670</strain>
    </source>
</reference>
<protein>
    <submittedName>
        <fullName evidence="1">Uncharacterized protein</fullName>
    </submittedName>
</protein>